<evidence type="ECO:0000256" key="7">
    <source>
        <dbReference type="PROSITE-ProRule" id="PRU01379"/>
    </source>
</evidence>
<comment type="caution">
    <text evidence="9">The sequence shown here is derived from an EMBL/GenBank/DDBJ whole genome shotgun (WGS) entry which is preliminary data.</text>
</comment>
<evidence type="ECO:0000313" key="9">
    <source>
        <dbReference type="EMBL" id="MCC2209914.1"/>
    </source>
</evidence>
<feature type="domain" description="Peptidase M14" evidence="8">
    <location>
        <begin position="1"/>
        <end position="281"/>
    </location>
</feature>
<dbReference type="InterPro" id="IPR000834">
    <property type="entry name" value="Peptidase_M14"/>
</dbReference>
<comment type="cofactor">
    <cofactor evidence="1">
        <name>Zn(2+)</name>
        <dbReference type="ChEBI" id="CHEBI:29105"/>
    </cofactor>
</comment>
<evidence type="ECO:0000256" key="3">
    <source>
        <dbReference type="ARBA" id="ARBA00022670"/>
    </source>
</evidence>
<keyword evidence="3" id="KW-0645">Protease</keyword>
<evidence type="ECO:0000313" key="10">
    <source>
        <dbReference type="Proteomes" id="UP001198242"/>
    </source>
</evidence>
<dbReference type="SMART" id="SM00631">
    <property type="entry name" value="Zn_pept"/>
    <property type="match status" value="1"/>
</dbReference>
<gene>
    <name evidence="9" type="ORF">LKE05_03755</name>
</gene>
<proteinExistence type="inferred from homology"/>
<feature type="active site" description="Proton donor/acceptor" evidence="7">
    <location>
        <position position="250"/>
    </location>
</feature>
<organism evidence="9 10">
    <name type="scientific">Hominilimicola fabiformis</name>
    <dbReference type="NCBI Taxonomy" id="2885356"/>
    <lineage>
        <taxon>Bacteria</taxon>
        <taxon>Bacillati</taxon>
        <taxon>Bacillota</taxon>
        <taxon>Clostridia</taxon>
        <taxon>Eubacteriales</taxon>
        <taxon>Oscillospiraceae</taxon>
        <taxon>Hominilimicola</taxon>
    </lineage>
</organism>
<dbReference type="GO" id="GO:0004181">
    <property type="term" value="F:metallocarboxypeptidase activity"/>
    <property type="evidence" value="ECO:0007669"/>
    <property type="project" value="InterPro"/>
</dbReference>
<evidence type="ECO:0000256" key="4">
    <source>
        <dbReference type="ARBA" id="ARBA00022801"/>
    </source>
</evidence>
<dbReference type="Gene3D" id="3.40.630.10">
    <property type="entry name" value="Zn peptidases"/>
    <property type="match status" value="1"/>
</dbReference>
<dbReference type="InterPro" id="IPR034274">
    <property type="entry name" value="ENP1_M14_CPD"/>
</dbReference>
<dbReference type="AlphaFoldDB" id="A0AAE3DXN4"/>
<keyword evidence="4" id="KW-0378">Hydrolase</keyword>
<dbReference type="PANTHER" id="PTHR11705">
    <property type="entry name" value="PROTEASE FAMILY M14 CARBOXYPEPTIDASE A,B"/>
    <property type="match status" value="1"/>
</dbReference>
<sequence length="284" mass="32174">MLKDIEMLTDNYNIIERFSIGKSVMQKDIPCLKIGKGKKKLLLSGAYHGLEYLTAAFLIKFVSNYTVKLMTETEYFGYDIKRLYSDITVYVVPMVNPDGVDIALNGLDITNEYHRHLISMVGIHSFNHVWQANSRGVDINHNFDAKWQMVVDKPSPSKYGGEYAESEPETRAITEFVRKEQFDMLLAFHSQGREIYYDFDGMTGENSVEIAKKMAEESGYAVCIPTGTASYGGCKDWFIKEFGKEGFTVEIGTGQNPLPMSMLDEVYDENAKIALCAMHECAYN</sequence>
<dbReference type="EMBL" id="JAJEQM010000003">
    <property type="protein sequence ID" value="MCC2209914.1"/>
    <property type="molecule type" value="Genomic_DNA"/>
</dbReference>
<dbReference type="GO" id="GO:0006508">
    <property type="term" value="P:proteolysis"/>
    <property type="evidence" value="ECO:0007669"/>
    <property type="project" value="UniProtKB-KW"/>
</dbReference>
<evidence type="ECO:0000256" key="1">
    <source>
        <dbReference type="ARBA" id="ARBA00001947"/>
    </source>
</evidence>
<comment type="similarity">
    <text evidence="2 7">Belongs to the peptidase M14 family.</text>
</comment>
<name>A0AAE3DXN4_9FIRM</name>
<dbReference type="SUPFAM" id="SSF53187">
    <property type="entry name" value="Zn-dependent exopeptidases"/>
    <property type="match status" value="1"/>
</dbReference>
<evidence type="ECO:0000256" key="2">
    <source>
        <dbReference type="ARBA" id="ARBA00005988"/>
    </source>
</evidence>
<evidence type="ECO:0000259" key="8">
    <source>
        <dbReference type="PROSITE" id="PS52035"/>
    </source>
</evidence>
<dbReference type="GO" id="GO:0008270">
    <property type="term" value="F:zinc ion binding"/>
    <property type="evidence" value="ECO:0007669"/>
    <property type="project" value="InterPro"/>
</dbReference>
<dbReference type="GO" id="GO:0005615">
    <property type="term" value="C:extracellular space"/>
    <property type="evidence" value="ECO:0007669"/>
    <property type="project" value="TreeGrafter"/>
</dbReference>
<dbReference type="PANTHER" id="PTHR11705:SF143">
    <property type="entry name" value="SLL0236 PROTEIN"/>
    <property type="match status" value="1"/>
</dbReference>
<keyword evidence="5" id="KW-0862">Zinc</keyword>
<dbReference type="CDD" id="cd06229">
    <property type="entry name" value="M14_Endopeptidase_I"/>
    <property type="match status" value="1"/>
</dbReference>
<dbReference type="Pfam" id="PF00246">
    <property type="entry name" value="Peptidase_M14"/>
    <property type="match status" value="1"/>
</dbReference>
<accession>A0AAE3DXN4</accession>
<reference evidence="9 10" key="1">
    <citation type="submission" date="2021-10" db="EMBL/GenBank/DDBJ databases">
        <title>Anaerobic single-cell dispensing facilitates the cultivation of human gut bacteria.</title>
        <authorList>
            <person name="Afrizal A."/>
        </authorList>
    </citation>
    <scope>NUCLEOTIDE SEQUENCE [LARGE SCALE GENOMIC DNA]</scope>
    <source>
        <strain evidence="9 10">CLA-AA-H232</strain>
    </source>
</reference>
<keyword evidence="6" id="KW-0482">Metalloprotease</keyword>
<protein>
    <submittedName>
        <fullName evidence="9">M14 family metallocarboxypeptidase</fullName>
    </submittedName>
</protein>
<evidence type="ECO:0000256" key="5">
    <source>
        <dbReference type="ARBA" id="ARBA00022833"/>
    </source>
</evidence>
<dbReference type="PROSITE" id="PS52035">
    <property type="entry name" value="PEPTIDASE_M14"/>
    <property type="match status" value="1"/>
</dbReference>
<keyword evidence="10" id="KW-1185">Reference proteome</keyword>
<dbReference type="RefSeq" id="WP_308455961.1">
    <property type="nucleotide sequence ID" value="NZ_JAJEQM010000003.1"/>
</dbReference>
<evidence type="ECO:0000256" key="6">
    <source>
        <dbReference type="ARBA" id="ARBA00023049"/>
    </source>
</evidence>
<dbReference type="Proteomes" id="UP001198242">
    <property type="component" value="Unassembled WGS sequence"/>
</dbReference>